<dbReference type="Gene3D" id="3.40.50.1000">
    <property type="entry name" value="HAD superfamily/HAD-like"/>
    <property type="match status" value="1"/>
</dbReference>
<sequence length="614" mass="73267">MQFLFWILFLDFSKEESTIKKFDDMISEMKSNPIAFNISILFVSLLRSKTLCKTPESVLKTLLCDKAKRNIIEKHIFLLQKDMKYFTPSEIELLCFTAYFKPDSKFSWFLLLKTRIIYIVFCELRDIMESYFTHLNDKCEFIEYINSYVSKYYFEEIQDDEDFFENIQENEKKIILNDFKEISMAYSKGVASNETMRSTEESTSNRNPDLSGGIQKYFGSLNSKLNKNKISENKVRKDIRQHTIFSKKPIYIDHEHVRKDMIAKAKNCHVTYGFHSDLTILFELIFEKYFHSSFDKEFYREHFNPEILKIYKVLSENPDEKIREIAFENFYKIIFTYFEKHIKNLLSHVRSESFLKYKDINAFFLDLSCHIRLENPTPCGLSFKSLNSNPNEIFCNSEYVFVFDIDDTLFPTDKISSAFEEIPGLLYTTPDRPLKDFLIKQEKLQTSKTEEEWEKIVENFLQMNEFSKLSTILSHLKFKNKLKETLQRIQHRKICFTNAKNDWAYYVLKELDLLDCFDVVIHREYESLVTSVLKPDEKAYEFVEKFLRISTSNIYFFDDKSENIEAATKRGWKAFQVTESLVDVIKESLKSLEKSMKKNRRKNFFKRFLCTTRL</sequence>
<dbReference type="SUPFAM" id="SSF56784">
    <property type="entry name" value="HAD-like"/>
    <property type="match status" value="1"/>
</dbReference>
<protein>
    <submittedName>
        <fullName evidence="1">Putative pyrimidine 5'-nucleotidase</fullName>
    </submittedName>
</protein>
<evidence type="ECO:0000313" key="1">
    <source>
        <dbReference type="EMBL" id="TBU06590.1"/>
    </source>
</evidence>
<proteinExistence type="predicted"/>
<dbReference type="VEuPathDB" id="MicrosporidiaDB:CWI39_0461p0020"/>
<dbReference type="InterPro" id="IPR006439">
    <property type="entry name" value="HAD-SF_hydro_IA"/>
</dbReference>
<dbReference type="AlphaFoldDB" id="A0A4Q9LHX1"/>
<dbReference type="VEuPathDB" id="MicrosporidiaDB:CWI36_0205p0030"/>
<dbReference type="InterPro" id="IPR023214">
    <property type="entry name" value="HAD_sf"/>
</dbReference>
<dbReference type="PANTHER" id="PTHR43611:SF3">
    <property type="entry name" value="FLAVIN MONONUCLEOTIDE HYDROLASE 1, CHLOROPLATIC"/>
    <property type="match status" value="1"/>
</dbReference>
<name>A0A4Q9LHX1_9MICR</name>
<gene>
    <name evidence="1" type="ORF">CWI39_0461p0020</name>
</gene>
<dbReference type="GO" id="GO:0016791">
    <property type="term" value="F:phosphatase activity"/>
    <property type="evidence" value="ECO:0007669"/>
    <property type="project" value="UniProtKB-ARBA"/>
</dbReference>
<dbReference type="Proteomes" id="UP000293045">
    <property type="component" value="Unassembled WGS sequence"/>
</dbReference>
<dbReference type="NCBIfam" id="TIGR01509">
    <property type="entry name" value="HAD-SF-IA-v3"/>
    <property type="match status" value="1"/>
</dbReference>
<evidence type="ECO:0000313" key="2">
    <source>
        <dbReference type="Proteomes" id="UP000293045"/>
    </source>
</evidence>
<dbReference type="InterPro" id="IPR036412">
    <property type="entry name" value="HAD-like_sf"/>
</dbReference>
<accession>A0A4Q9LHX1</accession>
<reference evidence="1 2" key="1">
    <citation type="submission" date="2017-12" db="EMBL/GenBank/DDBJ databases">
        <authorList>
            <person name="Pombert J.-F."/>
            <person name="Haag K.L."/>
            <person name="Ebert D."/>
        </authorList>
    </citation>
    <scope>NUCLEOTIDE SEQUENCE [LARGE SCALE GENOMIC DNA]</scope>
    <source>
        <strain evidence="1">IL-BN-2</strain>
    </source>
</reference>
<comment type="caution">
    <text evidence="1">The sequence shown here is derived from an EMBL/GenBank/DDBJ whole genome shotgun (WGS) entry which is preliminary data.</text>
</comment>
<dbReference type="Pfam" id="PF00702">
    <property type="entry name" value="Hydrolase"/>
    <property type="match status" value="1"/>
</dbReference>
<dbReference type="PANTHER" id="PTHR43611">
    <property type="entry name" value="ALPHA-D-GLUCOSE 1-PHOSPHATE PHOSPHATASE"/>
    <property type="match status" value="1"/>
</dbReference>
<organism evidence="1 2">
    <name type="scientific">Hamiltosporidium magnivora</name>
    <dbReference type="NCBI Taxonomy" id="148818"/>
    <lineage>
        <taxon>Eukaryota</taxon>
        <taxon>Fungi</taxon>
        <taxon>Fungi incertae sedis</taxon>
        <taxon>Microsporidia</taxon>
        <taxon>Dubosqiidae</taxon>
        <taxon>Hamiltosporidium</taxon>
    </lineage>
</organism>
<dbReference type="EMBL" id="PIXR01000461">
    <property type="protein sequence ID" value="TBU06590.1"/>
    <property type="molecule type" value="Genomic_DNA"/>
</dbReference>